<keyword evidence="1" id="KW-0812">Transmembrane</keyword>
<evidence type="ECO:0000256" key="1">
    <source>
        <dbReference type="SAM" id="Phobius"/>
    </source>
</evidence>
<dbReference type="EMBL" id="JAAXZB010000005">
    <property type="protein sequence ID" value="NKW11299.1"/>
    <property type="molecule type" value="Genomic_DNA"/>
</dbReference>
<accession>A0A7X6FSV2</accession>
<keyword evidence="1" id="KW-0472">Membrane</keyword>
<dbReference type="Proteomes" id="UP000558475">
    <property type="component" value="Unassembled WGS sequence"/>
</dbReference>
<evidence type="ECO:0000313" key="2">
    <source>
        <dbReference type="EMBL" id="NKW11299.1"/>
    </source>
</evidence>
<proteinExistence type="predicted"/>
<comment type="caution">
    <text evidence="2">The sequence shown here is derived from an EMBL/GenBank/DDBJ whole genome shotgun (WGS) entry which is preliminary data.</text>
</comment>
<keyword evidence="1" id="KW-1133">Transmembrane helix</keyword>
<protein>
    <submittedName>
        <fullName evidence="2">Uncharacterized protein</fullName>
    </submittedName>
</protein>
<evidence type="ECO:0000313" key="3">
    <source>
        <dbReference type="Proteomes" id="UP000558475"/>
    </source>
</evidence>
<organism evidence="2 3">
    <name type="scientific">Brucella tritici</name>
    <dbReference type="NCBI Taxonomy" id="94626"/>
    <lineage>
        <taxon>Bacteria</taxon>
        <taxon>Pseudomonadati</taxon>
        <taxon>Pseudomonadota</taxon>
        <taxon>Alphaproteobacteria</taxon>
        <taxon>Hyphomicrobiales</taxon>
        <taxon>Brucellaceae</taxon>
        <taxon>Brucella/Ochrobactrum group</taxon>
        <taxon>Brucella</taxon>
    </lineage>
</organism>
<name>A0A7X6FSV2_9HYPH</name>
<dbReference type="AlphaFoldDB" id="A0A7X6FSV2"/>
<feature type="transmembrane region" description="Helical" evidence="1">
    <location>
        <begin position="28"/>
        <end position="50"/>
    </location>
</feature>
<reference evidence="2 3" key="1">
    <citation type="submission" date="2020-04" db="EMBL/GenBank/DDBJ databases">
        <title>Whole genome sequencing of clinical and environmental type strains of Ochrobactrum.</title>
        <authorList>
            <person name="Dharne M."/>
        </authorList>
    </citation>
    <scope>NUCLEOTIDE SEQUENCE [LARGE SCALE GENOMIC DNA]</scope>
    <source>
        <strain evidence="2 3">DSM 13340</strain>
    </source>
</reference>
<gene>
    <name evidence="2" type="ORF">HGG76_27245</name>
</gene>
<sequence length="64" mass="6565">MLAVIFCPFIGGRGLVRGHDRGVLGTLFLTYIGSILLIAIGFVAASILAFEGLAATSKEAGQVA</sequence>